<keyword evidence="1" id="KW-0175">Coiled coil</keyword>
<sequence length="81" mass="9277">MTYKEMLNSLAEKTAETYNSYLQAKISTAIEGDGLSAEKAEQHRAEYERLEKKLVALIATIKNEESINEQAPDNFYEDFIK</sequence>
<accession>A0A127VJQ0</accession>
<dbReference type="RefSeq" id="WP_068405726.1">
    <property type="nucleotide sequence ID" value="NZ_CP014504.1"/>
</dbReference>
<dbReference type="Proteomes" id="UP000071561">
    <property type="component" value="Chromosome"/>
</dbReference>
<evidence type="ECO:0000313" key="3">
    <source>
        <dbReference type="Proteomes" id="UP000071561"/>
    </source>
</evidence>
<evidence type="ECO:0000256" key="1">
    <source>
        <dbReference type="SAM" id="Coils"/>
    </source>
</evidence>
<gene>
    <name evidence="2" type="ORF">AY601_4659</name>
</gene>
<dbReference type="PATRIC" id="fig|188932.3.peg.4833"/>
<dbReference type="KEGG" id="pcm:AY601_4659"/>
<evidence type="ECO:0000313" key="2">
    <source>
        <dbReference type="EMBL" id="AMQ01492.1"/>
    </source>
</evidence>
<organism evidence="2 3">
    <name type="scientific">Pedobacter cryoconitis</name>
    <dbReference type="NCBI Taxonomy" id="188932"/>
    <lineage>
        <taxon>Bacteria</taxon>
        <taxon>Pseudomonadati</taxon>
        <taxon>Bacteroidota</taxon>
        <taxon>Sphingobacteriia</taxon>
        <taxon>Sphingobacteriales</taxon>
        <taxon>Sphingobacteriaceae</taxon>
        <taxon>Pedobacter</taxon>
    </lineage>
</organism>
<feature type="coiled-coil region" evidence="1">
    <location>
        <begin position="40"/>
        <end position="67"/>
    </location>
</feature>
<reference evidence="2 3" key="1">
    <citation type="submission" date="2016-03" db="EMBL/GenBank/DDBJ databases">
        <title>Complete genome sequence of Pedobacter cryoconitis PAMC 27485.</title>
        <authorList>
            <person name="Lee J."/>
            <person name="Kim O.-S."/>
        </authorList>
    </citation>
    <scope>NUCLEOTIDE SEQUENCE [LARGE SCALE GENOMIC DNA]</scope>
    <source>
        <strain evidence="2 3">PAMC 27485</strain>
    </source>
</reference>
<protein>
    <submittedName>
        <fullName evidence="2">Uncharacterized protein</fullName>
    </submittedName>
</protein>
<proteinExistence type="predicted"/>
<keyword evidence="3" id="KW-1185">Reference proteome</keyword>
<name>A0A127VJQ0_9SPHI</name>
<dbReference type="OrthoDB" id="769766at2"/>
<dbReference type="AlphaFoldDB" id="A0A127VJQ0"/>
<dbReference type="EMBL" id="CP014504">
    <property type="protein sequence ID" value="AMQ01492.1"/>
    <property type="molecule type" value="Genomic_DNA"/>
</dbReference>